<keyword evidence="9 12" id="KW-0472">Membrane</keyword>
<evidence type="ECO:0000256" key="8">
    <source>
        <dbReference type="ARBA" id="ARBA00023133"/>
    </source>
</evidence>
<dbReference type="Pfam" id="PF02628">
    <property type="entry name" value="COX15-CtaA"/>
    <property type="match status" value="1"/>
</dbReference>
<dbReference type="InterPro" id="IPR050450">
    <property type="entry name" value="COX15/CtaA_HemeA_synthase"/>
</dbReference>
<evidence type="ECO:0000256" key="4">
    <source>
        <dbReference type="ARBA" id="ARBA00022723"/>
    </source>
</evidence>
<dbReference type="PANTHER" id="PTHR35457:SF1">
    <property type="entry name" value="HEME A SYNTHASE"/>
    <property type="match status" value="1"/>
</dbReference>
<dbReference type="RefSeq" id="WP_379015659.1">
    <property type="nucleotide sequence ID" value="NZ_JBHSDC010000029.1"/>
</dbReference>
<feature type="transmembrane region" description="Helical" evidence="12">
    <location>
        <begin position="9"/>
        <end position="28"/>
    </location>
</feature>
<organism evidence="13 14">
    <name type="scientific">Parasediminibacterium paludis</name>
    <dbReference type="NCBI Taxonomy" id="908966"/>
    <lineage>
        <taxon>Bacteria</taxon>
        <taxon>Pseudomonadati</taxon>
        <taxon>Bacteroidota</taxon>
        <taxon>Chitinophagia</taxon>
        <taxon>Chitinophagales</taxon>
        <taxon>Chitinophagaceae</taxon>
        <taxon>Parasediminibacterium</taxon>
    </lineage>
</organism>
<protein>
    <submittedName>
        <fullName evidence="13">Heme A synthase</fullName>
    </submittedName>
</protein>
<comment type="pathway">
    <text evidence="11">Porphyrin-containing compound metabolism.</text>
</comment>
<evidence type="ECO:0000256" key="12">
    <source>
        <dbReference type="SAM" id="Phobius"/>
    </source>
</evidence>
<feature type="transmembrane region" description="Helical" evidence="12">
    <location>
        <begin position="287"/>
        <end position="309"/>
    </location>
</feature>
<evidence type="ECO:0000256" key="3">
    <source>
        <dbReference type="ARBA" id="ARBA00022692"/>
    </source>
</evidence>
<reference evidence="14" key="1">
    <citation type="journal article" date="2019" name="Int. J. Syst. Evol. Microbiol.">
        <title>The Global Catalogue of Microorganisms (GCM) 10K type strain sequencing project: providing services to taxonomists for standard genome sequencing and annotation.</title>
        <authorList>
            <consortium name="The Broad Institute Genomics Platform"/>
            <consortium name="The Broad Institute Genome Sequencing Center for Infectious Disease"/>
            <person name="Wu L."/>
            <person name="Ma J."/>
        </authorList>
    </citation>
    <scope>NUCLEOTIDE SEQUENCE [LARGE SCALE GENOMIC DNA]</scope>
    <source>
        <strain evidence="14">CECT 8010</strain>
    </source>
</reference>
<evidence type="ECO:0000256" key="2">
    <source>
        <dbReference type="ARBA" id="ARBA00022475"/>
    </source>
</evidence>
<evidence type="ECO:0000256" key="11">
    <source>
        <dbReference type="ARBA" id="ARBA00023444"/>
    </source>
</evidence>
<keyword evidence="3 12" id="KW-0812">Transmembrane</keyword>
<feature type="transmembrane region" description="Helical" evidence="12">
    <location>
        <begin position="208"/>
        <end position="225"/>
    </location>
</feature>
<keyword evidence="7" id="KW-0408">Iron</keyword>
<evidence type="ECO:0000313" key="13">
    <source>
        <dbReference type="EMBL" id="MFC4233397.1"/>
    </source>
</evidence>
<evidence type="ECO:0000256" key="7">
    <source>
        <dbReference type="ARBA" id="ARBA00023004"/>
    </source>
</evidence>
<gene>
    <name evidence="13" type="ORF">ACFOW1_15965</name>
</gene>
<keyword evidence="6" id="KW-0560">Oxidoreductase</keyword>
<dbReference type="EMBL" id="JBHSDC010000029">
    <property type="protein sequence ID" value="MFC4233397.1"/>
    <property type="molecule type" value="Genomic_DNA"/>
</dbReference>
<accession>A0ABV8PZI1</accession>
<evidence type="ECO:0000256" key="10">
    <source>
        <dbReference type="ARBA" id="ARBA00023157"/>
    </source>
</evidence>
<keyword evidence="8" id="KW-0350">Heme biosynthesis</keyword>
<keyword evidence="14" id="KW-1185">Reference proteome</keyword>
<feature type="transmembrane region" description="Helical" evidence="12">
    <location>
        <begin position="144"/>
        <end position="163"/>
    </location>
</feature>
<feature type="transmembrane region" description="Helical" evidence="12">
    <location>
        <begin position="118"/>
        <end position="137"/>
    </location>
</feature>
<name>A0ABV8PZI1_9BACT</name>
<keyword evidence="10" id="KW-1015">Disulfide bond</keyword>
<dbReference type="InterPro" id="IPR003780">
    <property type="entry name" value="COX15/CtaA_fam"/>
</dbReference>
<keyword evidence="4" id="KW-0479">Metal-binding</keyword>
<evidence type="ECO:0000256" key="5">
    <source>
        <dbReference type="ARBA" id="ARBA00022989"/>
    </source>
</evidence>
<evidence type="ECO:0000256" key="9">
    <source>
        <dbReference type="ARBA" id="ARBA00023136"/>
    </source>
</evidence>
<comment type="subcellular location">
    <subcellularLocation>
        <location evidence="1">Membrane</location>
        <topology evidence="1">Multi-pass membrane protein</topology>
    </subcellularLocation>
</comment>
<sequence length="338" mass="38621">MITSRSFRIYLWFVLVNVFLVIIAGSVVRTTQSGMGCPDWPNCFGKAIPPTDIKEVLFQPNHAYKKGQFIIYNDSLKYAKEKFISGATFNPTNWKQYEKHNYAIFNVLNTWIEYLNRLLGALLGIFIAIQFVWSLWYWRQKKSVVFLSFGLILLTGFQAWLGKTVVDSNLAALKISLHLFGALAMVFLSLYIMFLVKGKRLVFTSRKIVNLNILLLLLVFAQILLGTNVRTQIDTISEHLNYLNRSGWVEQLNLYFYIHRSFSLVIAALAIYAYLQSRSVFKTAVRFKNTIGVILLEIGVGIVLVYVNFPPAAQPVHLLVSSILVAVVFNNFLQLKVK</sequence>
<proteinExistence type="predicted"/>
<feature type="transmembrane region" description="Helical" evidence="12">
    <location>
        <begin position="315"/>
        <end position="333"/>
    </location>
</feature>
<comment type="caution">
    <text evidence="13">The sequence shown here is derived from an EMBL/GenBank/DDBJ whole genome shotgun (WGS) entry which is preliminary data.</text>
</comment>
<evidence type="ECO:0000256" key="6">
    <source>
        <dbReference type="ARBA" id="ARBA00023002"/>
    </source>
</evidence>
<dbReference type="PANTHER" id="PTHR35457">
    <property type="entry name" value="HEME A SYNTHASE"/>
    <property type="match status" value="1"/>
</dbReference>
<evidence type="ECO:0000313" key="14">
    <source>
        <dbReference type="Proteomes" id="UP001595906"/>
    </source>
</evidence>
<feature type="transmembrane region" description="Helical" evidence="12">
    <location>
        <begin position="175"/>
        <end position="196"/>
    </location>
</feature>
<feature type="transmembrane region" description="Helical" evidence="12">
    <location>
        <begin position="254"/>
        <end position="275"/>
    </location>
</feature>
<dbReference type="Proteomes" id="UP001595906">
    <property type="component" value="Unassembled WGS sequence"/>
</dbReference>
<keyword evidence="2" id="KW-1003">Cell membrane</keyword>
<keyword evidence="5 12" id="KW-1133">Transmembrane helix</keyword>
<evidence type="ECO:0000256" key="1">
    <source>
        <dbReference type="ARBA" id="ARBA00004141"/>
    </source>
</evidence>